<proteinExistence type="predicted"/>
<evidence type="ECO:0000256" key="1">
    <source>
        <dbReference type="SAM" id="MobiDB-lite"/>
    </source>
</evidence>
<dbReference type="AlphaFoldDB" id="A0A6J7LYQ5"/>
<feature type="region of interest" description="Disordered" evidence="1">
    <location>
        <begin position="129"/>
        <end position="149"/>
    </location>
</feature>
<accession>A0A6J7LYQ5</accession>
<dbReference type="EMBL" id="CAFBNE010000215">
    <property type="protein sequence ID" value="CAB4972402.1"/>
    <property type="molecule type" value="Genomic_DNA"/>
</dbReference>
<sequence length="211" mass="23679">MRDGVALQHSGDILELVAGLADGDRVAKQQPRSGRAPALQIECSASRSEVPVDRCRAHPPNLMNRLRGRERVVEIPGLQEQRKPPREHHHEVLPARHPHQLPHVSQELKRRVPIRARPQPPPVDLLRRIREARPRQQPSRRRTRDPGGCLSLVKDSGLVGLGRLAIRVTKLVRDLPSRTQVNLAFHQASLRHQAGYALKVCEAPTPGTRSK</sequence>
<evidence type="ECO:0000313" key="2">
    <source>
        <dbReference type="EMBL" id="CAB4972402.1"/>
    </source>
</evidence>
<organism evidence="2">
    <name type="scientific">freshwater metagenome</name>
    <dbReference type="NCBI Taxonomy" id="449393"/>
    <lineage>
        <taxon>unclassified sequences</taxon>
        <taxon>metagenomes</taxon>
        <taxon>ecological metagenomes</taxon>
    </lineage>
</organism>
<protein>
    <submittedName>
        <fullName evidence="2">Unannotated protein</fullName>
    </submittedName>
</protein>
<name>A0A6J7LYQ5_9ZZZZ</name>
<reference evidence="2" key="1">
    <citation type="submission" date="2020-05" db="EMBL/GenBank/DDBJ databases">
        <authorList>
            <person name="Chiriac C."/>
            <person name="Salcher M."/>
            <person name="Ghai R."/>
            <person name="Kavagutti S V."/>
        </authorList>
    </citation>
    <scope>NUCLEOTIDE SEQUENCE</scope>
</reference>
<gene>
    <name evidence="2" type="ORF">UFOPK3772_03489</name>
</gene>